<feature type="region of interest" description="Disordered" evidence="1">
    <location>
        <begin position="266"/>
        <end position="291"/>
    </location>
</feature>
<dbReference type="PANTHER" id="PTHR20932:SF55">
    <property type="entry name" value="LYSM DOMAIN-CONTAINING PROTEIN"/>
    <property type="match status" value="1"/>
</dbReference>
<name>A0A6J1KCK3_CUCMA</name>
<dbReference type="AlphaFoldDB" id="A0A6J1KCK3"/>
<dbReference type="Gene3D" id="3.10.350.10">
    <property type="entry name" value="LysM domain"/>
    <property type="match status" value="1"/>
</dbReference>
<evidence type="ECO:0000313" key="3">
    <source>
        <dbReference type="Proteomes" id="UP000504608"/>
    </source>
</evidence>
<organism evidence="3 4">
    <name type="scientific">Cucurbita maxima</name>
    <name type="common">Pumpkin</name>
    <name type="synonym">Winter squash</name>
    <dbReference type="NCBI Taxonomy" id="3661"/>
    <lineage>
        <taxon>Eukaryota</taxon>
        <taxon>Viridiplantae</taxon>
        <taxon>Streptophyta</taxon>
        <taxon>Embryophyta</taxon>
        <taxon>Tracheophyta</taxon>
        <taxon>Spermatophyta</taxon>
        <taxon>Magnoliopsida</taxon>
        <taxon>eudicotyledons</taxon>
        <taxon>Gunneridae</taxon>
        <taxon>Pentapetalae</taxon>
        <taxon>rosids</taxon>
        <taxon>fabids</taxon>
        <taxon>Cucurbitales</taxon>
        <taxon>Cucurbitaceae</taxon>
        <taxon>Cucurbiteae</taxon>
        <taxon>Cucurbita</taxon>
    </lineage>
</organism>
<reference evidence="4" key="1">
    <citation type="submission" date="2025-08" db="UniProtKB">
        <authorList>
            <consortium name="RefSeq"/>
        </authorList>
    </citation>
    <scope>IDENTIFICATION</scope>
    <source>
        <tissue evidence="4">Young leaves</tissue>
    </source>
</reference>
<feature type="region of interest" description="Disordered" evidence="1">
    <location>
        <begin position="107"/>
        <end position="128"/>
    </location>
</feature>
<evidence type="ECO:0000313" key="4">
    <source>
        <dbReference type="RefSeq" id="XP_022998455.1"/>
    </source>
</evidence>
<dbReference type="InterPro" id="IPR018392">
    <property type="entry name" value="LysM"/>
</dbReference>
<protein>
    <submittedName>
        <fullName evidence="4">Uncharacterized protein LOC111493082</fullName>
    </submittedName>
</protein>
<proteinExistence type="predicted"/>
<dbReference type="PANTHER" id="PTHR20932">
    <property type="entry name" value="LYSM AND PUTATIVE PEPTIDOGLYCAN-BINDING DOMAIN-CONTAINING PROTEIN"/>
    <property type="match status" value="1"/>
</dbReference>
<dbReference type="CDD" id="cd00118">
    <property type="entry name" value="LysM"/>
    <property type="match status" value="1"/>
</dbReference>
<dbReference type="PROSITE" id="PS51782">
    <property type="entry name" value="LYSM"/>
    <property type="match status" value="1"/>
</dbReference>
<dbReference type="Proteomes" id="UP000504608">
    <property type="component" value="Unplaced"/>
</dbReference>
<accession>A0A6J1KCK3</accession>
<dbReference type="InterPro" id="IPR045030">
    <property type="entry name" value="LYSM1-4"/>
</dbReference>
<gene>
    <name evidence="4" type="primary">LOC111493082</name>
</gene>
<dbReference type="GeneID" id="111493082"/>
<keyword evidence="3" id="KW-1185">Reference proteome</keyword>
<evidence type="ECO:0000256" key="1">
    <source>
        <dbReference type="SAM" id="MobiDB-lite"/>
    </source>
</evidence>
<evidence type="ECO:0000259" key="2">
    <source>
        <dbReference type="PROSITE" id="PS51782"/>
    </source>
</evidence>
<dbReference type="KEGG" id="cmax:111493082"/>
<feature type="compositionally biased region" description="Polar residues" evidence="1">
    <location>
        <begin position="116"/>
        <end position="128"/>
    </location>
</feature>
<dbReference type="RefSeq" id="XP_022998455.1">
    <property type="nucleotide sequence ID" value="XM_023142687.1"/>
</dbReference>
<sequence>MERGRMIGNGICDYSYESNGFHALDLVDVYGGESTPNGRSSGKTSQGSSPTSCILHPVSKLDTLAGVAIKYGVEVADIRKMNGLVTDFQMFALKSLQIPLPGRHPPSPCLLEELSTPGQSSSERTPSARLSSDFFESFHSLKLKSSEQRISSAMSSLQGYYGLKPSDQRSRVNGFDAAVYSEGASHDSEDMVVSGTSQDLDLLMHHHRKSRSSVNGFLGEKVEVADLLSAEAGGDGDPKWNDKLVRRRQKSVADFSYSPEMLLKDDHSSGSNGFSSSAGKSLLAQRPKTSSRANLASDNAVGLIPIPIGLGDSYVAVDGFAGVRKSLSTSSLPDPENGNTSSIWFASKWSLKPDLQAISTASRPMFDGLPKPLTGRRNKAALD</sequence>
<feature type="domain" description="LysM" evidence="2">
    <location>
        <begin position="54"/>
        <end position="98"/>
    </location>
</feature>
<feature type="compositionally biased region" description="Low complexity" evidence="1">
    <location>
        <begin position="269"/>
        <end position="281"/>
    </location>
</feature>
<dbReference type="InterPro" id="IPR036779">
    <property type="entry name" value="LysM_dom_sf"/>
</dbReference>
<dbReference type="OrthoDB" id="538216at2759"/>